<feature type="region of interest" description="Disordered" evidence="1">
    <location>
        <begin position="123"/>
        <end position="151"/>
    </location>
</feature>
<name>A0A6A5WZL1_9PLEO</name>
<dbReference type="PANTHER" id="PTHR42040:SF1">
    <property type="entry name" value="INNER KINETOCHORE SUBUNIT FTA4"/>
    <property type="match status" value="1"/>
</dbReference>
<dbReference type="EMBL" id="ML977562">
    <property type="protein sequence ID" value="KAF2005621.1"/>
    <property type="molecule type" value="Genomic_DNA"/>
</dbReference>
<dbReference type="InterPro" id="IPR025207">
    <property type="entry name" value="Sim4_Fta4"/>
</dbReference>
<organism evidence="2 3">
    <name type="scientific">Amniculicola lignicola CBS 123094</name>
    <dbReference type="NCBI Taxonomy" id="1392246"/>
    <lineage>
        <taxon>Eukaryota</taxon>
        <taxon>Fungi</taxon>
        <taxon>Dikarya</taxon>
        <taxon>Ascomycota</taxon>
        <taxon>Pezizomycotina</taxon>
        <taxon>Dothideomycetes</taxon>
        <taxon>Pleosporomycetidae</taxon>
        <taxon>Pleosporales</taxon>
        <taxon>Amniculicolaceae</taxon>
        <taxon>Amniculicola</taxon>
    </lineage>
</organism>
<dbReference type="PANTHER" id="PTHR42040">
    <property type="entry name" value="INNER KINETOCHORE SUBUNIT FTA4"/>
    <property type="match status" value="1"/>
</dbReference>
<protein>
    <submittedName>
        <fullName evidence="2">Uncharacterized protein</fullName>
    </submittedName>
</protein>
<proteinExistence type="predicted"/>
<feature type="compositionally biased region" description="Acidic residues" evidence="1">
    <location>
        <begin position="239"/>
        <end position="250"/>
    </location>
</feature>
<dbReference type="Proteomes" id="UP000799779">
    <property type="component" value="Unassembled WGS sequence"/>
</dbReference>
<reference evidence="2" key="1">
    <citation type="journal article" date="2020" name="Stud. Mycol.">
        <title>101 Dothideomycetes genomes: a test case for predicting lifestyles and emergence of pathogens.</title>
        <authorList>
            <person name="Haridas S."/>
            <person name="Albert R."/>
            <person name="Binder M."/>
            <person name="Bloem J."/>
            <person name="Labutti K."/>
            <person name="Salamov A."/>
            <person name="Andreopoulos B."/>
            <person name="Baker S."/>
            <person name="Barry K."/>
            <person name="Bills G."/>
            <person name="Bluhm B."/>
            <person name="Cannon C."/>
            <person name="Castanera R."/>
            <person name="Culley D."/>
            <person name="Daum C."/>
            <person name="Ezra D."/>
            <person name="Gonzalez J."/>
            <person name="Henrissat B."/>
            <person name="Kuo A."/>
            <person name="Liang C."/>
            <person name="Lipzen A."/>
            <person name="Lutzoni F."/>
            <person name="Magnuson J."/>
            <person name="Mondo S."/>
            <person name="Nolan M."/>
            <person name="Ohm R."/>
            <person name="Pangilinan J."/>
            <person name="Park H.-J."/>
            <person name="Ramirez L."/>
            <person name="Alfaro M."/>
            <person name="Sun H."/>
            <person name="Tritt A."/>
            <person name="Yoshinaga Y."/>
            <person name="Zwiers L.-H."/>
            <person name="Turgeon B."/>
            <person name="Goodwin S."/>
            <person name="Spatafora J."/>
            <person name="Crous P."/>
            <person name="Grigoriev I."/>
        </authorList>
    </citation>
    <scope>NUCLEOTIDE SEQUENCE</scope>
    <source>
        <strain evidence="2">CBS 123094</strain>
    </source>
</reference>
<dbReference type="AlphaFoldDB" id="A0A6A5WZL1"/>
<dbReference type="Pfam" id="PF13093">
    <property type="entry name" value="FTA4"/>
    <property type="match status" value="1"/>
</dbReference>
<gene>
    <name evidence="2" type="ORF">P154DRAFT_570913</name>
</gene>
<evidence type="ECO:0000256" key="1">
    <source>
        <dbReference type="SAM" id="MobiDB-lite"/>
    </source>
</evidence>
<feature type="region of interest" description="Disordered" evidence="1">
    <location>
        <begin position="228"/>
        <end position="253"/>
    </location>
</feature>
<evidence type="ECO:0000313" key="3">
    <source>
        <dbReference type="Proteomes" id="UP000799779"/>
    </source>
</evidence>
<evidence type="ECO:0000313" key="2">
    <source>
        <dbReference type="EMBL" id="KAF2005621.1"/>
    </source>
</evidence>
<keyword evidence="3" id="KW-1185">Reference proteome</keyword>
<feature type="compositionally biased region" description="Acidic residues" evidence="1">
    <location>
        <begin position="137"/>
        <end position="151"/>
    </location>
</feature>
<sequence length="264" mass="30156">MEPFETFPDRKLKFLAQQKRVLVQSVTSPVPPRLARIVERSGIPEKIVRDVFVQVDREIRRHAQEVYSRQMMDEVVAKIDEYYWESAKGVIDAHMDTTVDFDEDEGAVYVTDDLSLDENIAKLPPTWNTSADLPSPSEEEEEEEERDPVDEDDYLTAISRLQSLSAQRLTLQQKLTTCRTLLDLLEPFRKPRKNIQPNLVWNDTPLAPELKKTRTLAIRVAGRVGEKYGEGEAQVPSSVEEEGDEDVEMGDEGRGRVEKVLGGW</sequence>
<dbReference type="OrthoDB" id="21214at2759"/>
<dbReference type="GO" id="GO:0031511">
    <property type="term" value="C:Mis6-Sim4 complex"/>
    <property type="evidence" value="ECO:0007669"/>
    <property type="project" value="InterPro"/>
</dbReference>
<accession>A0A6A5WZL1</accession>